<dbReference type="Proteomes" id="UP001500841">
    <property type="component" value="Unassembled WGS sequence"/>
</dbReference>
<organism evidence="1 2">
    <name type="scientific">Mucilaginibacter panaciglaebae</name>
    <dbReference type="NCBI Taxonomy" id="502331"/>
    <lineage>
        <taxon>Bacteria</taxon>
        <taxon>Pseudomonadati</taxon>
        <taxon>Bacteroidota</taxon>
        <taxon>Sphingobacteriia</taxon>
        <taxon>Sphingobacteriales</taxon>
        <taxon>Sphingobacteriaceae</taxon>
        <taxon>Mucilaginibacter</taxon>
    </lineage>
</organism>
<evidence type="ECO:0000313" key="1">
    <source>
        <dbReference type="EMBL" id="GAA4099796.1"/>
    </source>
</evidence>
<keyword evidence="2" id="KW-1185">Reference proteome</keyword>
<sequence>MPGDVASNRYSPFFNSLNVALDFELEGILTSEGGEVYDPIFHYSLENNRSNKGLAINLFFFSIETPEIVDITFSKSYIIKQVIMY</sequence>
<evidence type="ECO:0000313" key="2">
    <source>
        <dbReference type="Proteomes" id="UP001500841"/>
    </source>
</evidence>
<protein>
    <submittedName>
        <fullName evidence="1">Uncharacterized protein</fullName>
    </submittedName>
</protein>
<comment type="caution">
    <text evidence="1">The sequence shown here is derived from an EMBL/GenBank/DDBJ whole genome shotgun (WGS) entry which is preliminary data.</text>
</comment>
<name>A0ABP7WYY8_9SPHI</name>
<reference evidence="2" key="1">
    <citation type="journal article" date="2019" name="Int. J. Syst. Evol. Microbiol.">
        <title>The Global Catalogue of Microorganisms (GCM) 10K type strain sequencing project: providing services to taxonomists for standard genome sequencing and annotation.</title>
        <authorList>
            <consortium name="The Broad Institute Genomics Platform"/>
            <consortium name="The Broad Institute Genome Sequencing Center for Infectious Disease"/>
            <person name="Wu L."/>
            <person name="Ma J."/>
        </authorList>
    </citation>
    <scope>NUCLEOTIDE SEQUENCE [LARGE SCALE GENOMIC DNA]</scope>
    <source>
        <strain evidence="2">JCM 17085</strain>
    </source>
</reference>
<gene>
    <name evidence="1" type="ORF">GCM10022392_25210</name>
</gene>
<proteinExistence type="predicted"/>
<dbReference type="EMBL" id="BAABCV010000009">
    <property type="protein sequence ID" value="GAA4099796.1"/>
    <property type="molecule type" value="Genomic_DNA"/>
</dbReference>
<accession>A0ABP7WYY8</accession>